<accession>A0ABV0B338</accession>
<keyword evidence="3" id="KW-1185">Reference proteome</keyword>
<organism evidence="2 3">
    <name type="scientific">Microbispora maris</name>
    <dbReference type="NCBI Taxonomy" id="3144104"/>
    <lineage>
        <taxon>Bacteria</taxon>
        <taxon>Bacillati</taxon>
        <taxon>Actinomycetota</taxon>
        <taxon>Actinomycetes</taxon>
        <taxon>Streptosporangiales</taxon>
        <taxon>Streptosporangiaceae</taxon>
        <taxon>Microbispora</taxon>
    </lineage>
</organism>
<dbReference type="Proteomes" id="UP001447516">
    <property type="component" value="Unassembled WGS sequence"/>
</dbReference>
<feature type="region of interest" description="Disordered" evidence="1">
    <location>
        <begin position="145"/>
        <end position="178"/>
    </location>
</feature>
<evidence type="ECO:0000256" key="1">
    <source>
        <dbReference type="SAM" id="MobiDB-lite"/>
    </source>
</evidence>
<sequence>MTTFDHPDLRLTSEGWVAADVLAGLPDGDVEELLKDQGWETFLSMGDPKGGMRLESWRRRRDGQPVEYLLQVNGGLEYSPFLVVESFPELMDLFARWAPAVQAAAVAGMIEELGESELSTHHGLVETIAARAAHGVAQTLPILEREKRKADERARVRAAQRAAERAAQTPPPGPQSSP</sequence>
<feature type="compositionally biased region" description="Pro residues" evidence="1">
    <location>
        <begin position="169"/>
        <end position="178"/>
    </location>
</feature>
<feature type="compositionally biased region" description="Basic and acidic residues" evidence="1">
    <location>
        <begin position="145"/>
        <end position="155"/>
    </location>
</feature>
<name>A0ABV0B338_9ACTN</name>
<evidence type="ECO:0000313" key="2">
    <source>
        <dbReference type="EMBL" id="MEN3540971.1"/>
    </source>
</evidence>
<gene>
    <name evidence="2" type="ORF">AAH991_38060</name>
</gene>
<protein>
    <submittedName>
        <fullName evidence="2">Uncharacterized protein</fullName>
    </submittedName>
</protein>
<dbReference type="RefSeq" id="WP_346230809.1">
    <property type="nucleotide sequence ID" value="NZ_JBDJAW010000067.1"/>
</dbReference>
<feature type="compositionally biased region" description="Low complexity" evidence="1">
    <location>
        <begin position="157"/>
        <end position="168"/>
    </location>
</feature>
<dbReference type="EMBL" id="JBDJAW010000067">
    <property type="protein sequence ID" value="MEN3540971.1"/>
    <property type="molecule type" value="Genomic_DNA"/>
</dbReference>
<evidence type="ECO:0000313" key="3">
    <source>
        <dbReference type="Proteomes" id="UP001447516"/>
    </source>
</evidence>
<proteinExistence type="predicted"/>
<comment type="caution">
    <text evidence="2">The sequence shown here is derived from an EMBL/GenBank/DDBJ whole genome shotgun (WGS) entry which is preliminary data.</text>
</comment>
<reference evidence="2 3" key="1">
    <citation type="submission" date="2024-05" db="EMBL/GenBank/DDBJ databases">
        <title>Microbispora sp.ZYX-F-249.</title>
        <authorList>
            <person name="Xie H."/>
        </authorList>
    </citation>
    <scope>NUCLEOTIDE SEQUENCE [LARGE SCALE GENOMIC DNA]</scope>
    <source>
        <strain evidence="2 3">ZYX-F-249</strain>
    </source>
</reference>